<keyword evidence="2" id="KW-0472">Membrane</keyword>
<accession>A0AAX2SGT1</accession>
<evidence type="ECO:0000256" key="2">
    <source>
        <dbReference type="SAM" id="Phobius"/>
    </source>
</evidence>
<comment type="caution">
    <text evidence="3">The sequence shown here is derived from an EMBL/GenBank/DDBJ whole genome shotgun (WGS) entry which is preliminary data.</text>
</comment>
<keyword evidence="2" id="KW-1133">Transmembrane helix</keyword>
<sequence length="152" mass="17340">MRAPRGGVVLRAPGGAVVSSELHEEIERGERGGRVHDAVLRLRAFSERHPVLRVLHKGIVIVLGGVFALAGLVMLVTPGPGWLFIFLGLGIWSTEFEWAHRLNMRIKRAALRMWRWWSNLVAEWRYRRARDKPHGWEQGPRHMRATDPSTGQ</sequence>
<name>A0AAX2SGT1_KOCRH</name>
<keyword evidence="2" id="KW-0812">Transmembrane</keyword>
<gene>
    <name evidence="3" type="ORF">E4P33_00095</name>
</gene>
<proteinExistence type="predicted"/>
<evidence type="ECO:0000256" key="1">
    <source>
        <dbReference type="SAM" id="MobiDB-lite"/>
    </source>
</evidence>
<evidence type="ECO:0000313" key="4">
    <source>
        <dbReference type="Proteomes" id="UP000298017"/>
    </source>
</evidence>
<protein>
    <submittedName>
        <fullName evidence="3">TIGR02611 family protein</fullName>
    </submittedName>
</protein>
<keyword evidence="4" id="KW-1185">Reference proteome</keyword>
<reference evidence="3 4" key="1">
    <citation type="submission" date="2019-03" db="EMBL/GenBank/DDBJ databases">
        <title>Genome Sequencing and Assembly of Various Microbes Isolated from Alder Root Nodule.</title>
        <authorList>
            <person name="Swanson E."/>
            <person name="Sevigny J.L."/>
            <person name="Pesce C."/>
            <person name="Davis I."/>
            <person name="Kleiner V."/>
            <person name="Tisa L."/>
        </authorList>
    </citation>
    <scope>NUCLEOTIDE SEQUENCE [LARGE SCALE GENOMIC DNA]</scope>
    <source>
        <strain evidence="3 4">4R-31</strain>
    </source>
</reference>
<dbReference type="EMBL" id="SPNK01000001">
    <property type="protein sequence ID" value="TFI02963.1"/>
    <property type="molecule type" value="Genomic_DNA"/>
</dbReference>
<dbReference type="Proteomes" id="UP000298017">
    <property type="component" value="Unassembled WGS sequence"/>
</dbReference>
<evidence type="ECO:0000313" key="3">
    <source>
        <dbReference type="EMBL" id="TFI02963.1"/>
    </source>
</evidence>
<feature type="transmembrane region" description="Helical" evidence="2">
    <location>
        <begin position="58"/>
        <end position="76"/>
    </location>
</feature>
<dbReference type="AlphaFoldDB" id="A0AAX2SGT1"/>
<feature type="transmembrane region" description="Helical" evidence="2">
    <location>
        <begin position="82"/>
        <end position="99"/>
    </location>
</feature>
<dbReference type="InterPro" id="IPR019099">
    <property type="entry name" value="Uncharacterised_PGPGW_TM"/>
</dbReference>
<organism evidence="3 4">
    <name type="scientific">Kocuria rhizophila</name>
    <dbReference type="NCBI Taxonomy" id="72000"/>
    <lineage>
        <taxon>Bacteria</taxon>
        <taxon>Bacillati</taxon>
        <taxon>Actinomycetota</taxon>
        <taxon>Actinomycetes</taxon>
        <taxon>Micrococcales</taxon>
        <taxon>Micrococcaceae</taxon>
        <taxon>Kocuria</taxon>
    </lineage>
</organism>
<dbReference type="Pfam" id="PF09656">
    <property type="entry name" value="PGPGW"/>
    <property type="match status" value="1"/>
</dbReference>
<feature type="region of interest" description="Disordered" evidence="1">
    <location>
        <begin position="132"/>
        <end position="152"/>
    </location>
</feature>